<organism evidence="1">
    <name type="scientific">marine sediment metagenome</name>
    <dbReference type="NCBI Taxonomy" id="412755"/>
    <lineage>
        <taxon>unclassified sequences</taxon>
        <taxon>metagenomes</taxon>
        <taxon>ecological metagenomes</taxon>
    </lineage>
</organism>
<proteinExistence type="predicted"/>
<protein>
    <recommendedName>
        <fullName evidence="2">Peptidase C39-like domain-containing protein</fullName>
    </recommendedName>
</protein>
<dbReference type="AlphaFoldDB" id="A0A0F9M6W0"/>
<sequence length="155" mass="18271">MIDDFIPEDNEYYRKFYEKQKKGSCGIACVAVYFHKNIKDVLRVDFPNYKGHMSIRDLHSLLILKYGLQCKWRNNHCKKTINLPPNKSAFARIQWVGKGGKFHGYSSWHEASCNTHFILIDADRFFTNDGGWAEIRWLPEYLEPGYITSYIEVPR</sequence>
<accession>A0A0F9M6W0</accession>
<comment type="caution">
    <text evidence="1">The sequence shown here is derived from an EMBL/GenBank/DDBJ whole genome shotgun (WGS) entry which is preliminary data.</text>
</comment>
<evidence type="ECO:0000313" key="1">
    <source>
        <dbReference type="EMBL" id="KKM95056.1"/>
    </source>
</evidence>
<reference evidence="1" key="1">
    <citation type="journal article" date="2015" name="Nature">
        <title>Complex archaea that bridge the gap between prokaryotes and eukaryotes.</title>
        <authorList>
            <person name="Spang A."/>
            <person name="Saw J.H."/>
            <person name="Jorgensen S.L."/>
            <person name="Zaremba-Niedzwiedzka K."/>
            <person name="Martijn J."/>
            <person name="Lind A.E."/>
            <person name="van Eijk R."/>
            <person name="Schleper C."/>
            <person name="Guy L."/>
            <person name="Ettema T.J."/>
        </authorList>
    </citation>
    <scope>NUCLEOTIDE SEQUENCE</scope>
</reference>
<dbReference type="EMBL" id="LAZR01006058">
    <property type="protein sequence ID" value="KKM95056.1"/>
    <property type="molecule type" value="Genomic_DNA"/>
</dbReference>
<evidence type="ECO:0008006" key="2">
    <source>
        <dbReference type="Google" id="ProtNLM"/>
    </source>
</evidence>
<gene>
    <name evidence="1" type="ORF">LCGC14_1192060</name>
</gene>
<name>A0A0F9M6W0_9ZZZZ</name>